<dbReference type="EMBL" id="AMZH03014244">
    <property type="protein sequence ID" value="RRT47967.1"/>
    <property type="molecule type" value="Genomic_DNA"/>
</dbReference>
<evidence type="ECO:0000313" key="2">
    <source>
        <dbReference type="EMBL" id="RRT47967.1"/>
    </source>
</evidence>
<dbReference type="AlphaFoldDB" id="A0A426Y8C0"/>
<reference evidence="2 3" key="1">
    <citation type="journal article" date="2014" name="Agronomy (Basel)">
        <title>A Draft Genome Sequence for Ensete ventricosum, the Drought-Tolerant Tree Against Hunger.</title>
        <authorList>
            <person name="Harrison J."/>
            <person name="Moore K.A."/>
            <person name="Paszkiewicz K."/>
            <person name="Jones T."/>
            <person name="Grant M."/>
            <person name="Ambacheew D."/>
            <person name="Muzemil S."/>
            <person name="Studholme D.J."/>
        </authorList>
    </citation>
    <scope>NUCLEOTIDE SEQUENCE [LARGE SCALE GENOMIC DNA]</scope>
</reference>
<feature type="region of interest" description="Disordered" evidence="1">
    <location>
        <begin position="1"/>
        <end position="29"/>
    </location>
</feature>
<dbReference type="Proteomes" id="UP000287651">
    <property type="component" value="Unassembled WGS sequence"/>
</dbReference>
<feature type="region of interest" description="Disordered" evidence="1">
    <location>
        <begin position="52"/>
        <end position="102"/>
    </location>
</feature>
<proteinExistence type="predicted"/>
<evidence type="ECO:0000313" key="3">
    <source>
        <dbReference type="Proteomes" id="UP000287651"/>
    </source>
</evidence>
<gene>
    <name evidence="2" type="ORF">B296_00004804</name>
</gene>
<name>A0A426Y8C0_ENSVE</name>
<feature type="compositionally biased region" description="Polar residues" evidence="1">
    <location>
        <begin position="67"/>
        <end position="83"/>
    </location>
</feature>
<accession>A0A426Y8C0</accession>
<protein>
    <submittedName>
        <fullName evidence="2">Uncharacterized protein</fullName>
    </submittedName>
</protein>
<sequence length="102" mass="10626">MCFHSEGSEEEGQPPTANPHAGSATHGQVVTKAPCKVAVGCSQDQPAREVGIAHKGSSPHGRRMCARSTTASPQGRQPSTPAYSTAPAKGAVYRVPARGYRQ</sequence>
<evidence type="ECO:0000256" key="1">
    <source>
        <dbReference type="SAM" id="MobiDB-lite"/>
    </source>
</evidence>
<comment type="caution">
    <text evidence="2">The sequence shown here is derived from an EMBL/GenBank/DDBJ whole genome shotgun (WGS) entry which is preliminary data.</text>
</comment>
<organism evidence="2 3">
    <name type="scientific">Ensete ventricosum</name>
    <name type="common">Abyssinian banana</name>
    <name type="synonym">Musa ensete</name>
    <dbReference type="NCBI Taxonomy" id="4639"/>
    <lineage>
        <taxon>Eukaryota</taxon>
        <taxon>Viridiplantae</taxon>
        <taxon>Streptophyta</taxon>
        <taxon>Embryophyta</taxon>
        <taxon>Tracheophyta</taxon>
        <taxon>Spermatophyta</taxon>
        <taxon>Magnoliopsida</taxon>
        <taxon>Liliopsida</taxon>
        <taxon>Zingiberales</taxon>
        <taxon>Musaceae</taxon>
        <taxon>Ensete</taxon>
    </lineage>
</organism>